<evidence type="ECO:0000313" key="3">
    <source>
        <dbReference type="Proteomes" id="UP000001542"/>
    </source>
</evidence>
<organism evidence="2 3">
    <name type="scientific">Trichomonas vaginalis (strain ATCC PRA-98 / G3)</name>
    <dbReference type="NCBI Taxonomy" id="412133"/>
    <lineage>
        <taxon>Eukaryota</taxon>
        <taxon>Metamonada</taxon>
        <taxon>Parabasalia</taxon>
        <taxon>Trichomonadida</taxon>
        <taxon>Trichomonadidae</taxon>
        <taxon>Trichomonas</taxon>
    </lineage>
</organism>
<protein>
    <submittedName>
        <fullName evidence="2">Uncharacterized protein</fullName>
    </submittedName>
</protein>
<dbReference type="VEuPathDB" id="TrichDB:TVAG_431880"/>
<reference evidence="2" key="2">
    <citation type="journal article" date="2007" name="Science">
        <title>Draft genome sequence of the sexually transmitted pathogen Trichomonas vaginalis.</title>
        <authorList>
            <person name="Carlton J.M."/>
            <person name="Hirt R.P."/>
            <person name="Silva J.C."/>
            <person name="Delcher A.L."/>
            <person name="Schatz M."/>
            <person name="Zhao Q."/>
            <person name="Wortman J.R."/>
            <person name="Bidwell S.L."/>
            <person name="Alsmark U.C.M."/>
            <person name="Besteiro S."/>
            <person name="Sicheritz-Ponten T."/>
            <person name="Noel C.J."/>
            <person name="Dacks J.B."/>
            <person name="Foster P.G."/>
            <person name="Simillion C."/>
            <person name="Van de Peer Y."/>
            <person name="Miranda-Saavedra D."/>
            <person name="Barton G.J."/>
            <person name="Westrop G.D."/>
            <person name="Mueller S."/>
            <person name="Dessi D."/>
            <person name="Fiori P.L."/>
            <person name="Ren Q."/>
            <person name="Paulsen I."/>
            <person name="Zhang H."/>
            <person name="Bastida-Corcuera F.D."/>
            <person name="Simoes-Barbosa A."/>
            <person name="Brown M.T."/>
            <person name="Hayes R.D."/>
            <person name="Mukherjee M."/>
            <person name="Okumura C.Y."/>
            <person name="Schneider R."/>
            <person name="Smith A.J."/>
            <person name="Vanacova S."/>
            <person name="Villalvazo M."/>
            <person name="Haas B.J."/>
            <person name="Pertea M."/>
            <person name="Feldblyum T.V."/>
            <person name="Utterback T.R."/>
            <person name="Shu C.L."/>
            <person name="Osoegawa K."/>
            <person name="de Jong P.J."/>
            <person name="Hrdy I."/>
            <person name="Horvathova L."/>
            <person name="Zubacova Z."/>
            <person name="Dolezal P."/>
            <person name="Malik S.B."/>
            <person name="Logsdon J.M. Jr."/>
            <person name="Henze K."/>
            <person name="Gupta A."/>
            <person name="Wang C.C."/>
            <person name="Dunne R.L."/>
            <person name="Upcroft J.A."/>
            <person name="Upcroft P."/>
            <person name="White O."/>
            <person name="Salzberg S.L."/>
            <person name="Tang P."/>
            <person name="Chiu C.-H."/>
            <person name="Lee Y.-S."/>
            <person name="Embley T.M."/>
            <person name="Coombs G.H."/>
            <person name="Mottram J.C."/>
            <person name="Tachezy J."/>
            <person name="Fraser-Liggett C.M."/>
            <person name="Johnson P.J."/>
        </authorList>
    </citation>
    <scope>NUCLEOTIDE SEQUENCE [LARGE SCALE GENOMIC DNA]</scope>
    <source>
        <strain evidence="2">G3</strain>
    </source>
</reference>
<dbReference type="RefSeq" id="XP_001311909.1">
    <property type="nucleotide sequence ID" value="XM_001311908.1"/>
</dbReference>
<reference evidence="2" key="1">
    <citation type="submission" date="2006-10" db="EMBL/GenBank/DDBJ databases">
        <authorList>
            <person name="Amadeo P."/>
            <person name="Zhao Q."/>
            <person name="Wortman J."/>
            <person name="Fraser-Liggett C."/>
            <person name="Carlton J."/>
        </authorList>
    </citation>
    <scope>NUCLEOTIDE SEQUENCE</scope>
    <source>
        <strain evidence="2">G3</strain>
    </source>
</reference>
<proteinExistence type="predicted"/>
<dbReference type="KEGG" id="tva:4756782"/>
<dbReference type="AlphaFoldDB" id="A2F7Y5"/>
<dbReference type="InParanoid" id="A2F7Y5"/>
<evidence type="ECO:0000313" key="2">
    <source>
        <dbReference type="EMBL" id="EAX98979.1"/>
    </source>
</evidence>
<dbReference type="Proteomes" id="UP000001542">
    <property type="component" value="Unassembled WGS sequence"/>
</dbReference>
<dbReference type="EMBL" id="DS113655">
    <property type="protein sequence ID" value="EAX98979.1"/>
    <property type="molecule type" value="Genomic_DNA"/>
</dbReference>
<keyword evidence="3" id="KW-1185">Reference proteome</keyword>
<feature type="region of interest" description="Disordered" evidence="1">
    <location>
        <begin position="96"/>
        <end position="116"/>
    </location>
</feature>
<gene>
    <name evidence="2" type="ORF">TVAG_431880</name>
</gene>
<evidence type="ECO:0000256" key="1">
    <source>
        <dbReference type="SAM" id="MobiDB-lite"/>
    </source>
</evidence>
<dbReference type="VEuPathDB" id="TrichDB:TVAGG3_0671570"/>
<sequence length="496" mass="55925">MSQVPQYQAIYNAVCTFEMHNIPRQILFSYIAMIVQAMYSGTSKKAFITQILSQNFPSTFRIKIQDLMQHAFAIFDILPKAKQVVISKQNEVLINNSDDEGQNEAPPPPPPPPGPAKRISLSYIEVKVPLSQNPGVLIFNNVSRSVAIGSEGQTTEHMSESIRFISDLQIYMDTTFETLVRSDQTYRSMLYAGQSDGILYRSAVLELYGNYGREILAFPREVVEPVLKERCMSVISDVFSGRTHTEEKVDLMTNHVPKFDFSPTVSFSTQKSPIKFSFSARSTLVADLLHRIGTLHSKQLISFLDTMMPLFVITRTDERICIIGTDAISNALYLFSKCATAIDSFFGSALPEDPSLADIIRAAECEAANKYSPVTDTHIEEFLEDFLKKFFAFEYKFYELVEEAENRYGRASKALFTLTMYITQLDALCSRFAAQYKLSKFGTLAKFFSRAHGPHAKESLEARFPTYLKKSQNLLLSPLVKIEMSSDEPDAVITPI</sequence>
<feature type="compositionally biased region" description="Pro residues" evidence="1">
    <location>
        <begin position="105"/>
        <end position="115"/>
    </location>
</feature>
<accession>A2F7Y5</accession>
<name>A2F7Y5_TRIV3</name>